<proteinExistence type="predicted"/>
<name>A0ABP0IUJ2_9DINO</name>
<organism evidence="1 2">
    <name type="scientific">Durusdinium trenchii</name>
    <dbReference type="NCBI Taxonomy" id="1381693"/>
    <lineage>
        <taxon>Eukaryota</taxon>
        <taxon>Sar</taxon>
        <taxon>Alveolata</taxon>
        <taxon>Dinophyceae</taxon>
        <taxon>Suessiales</taxon>
        <taxon>Symbiodiniaceae</taxon>
        <taxon>Durusdinium</taxon>
    </lineage>
</organism>
<reference evidence="1 2" key="1">
    <citation type="submission" date="2024-02" db="EMBL/GenBank/DDBJ databases">
        <authorList>
            <person name="Chen Y."/>
            <person name="Shah S."/>
            <person name="Dougan E. K."/>
            <person name="Thang M."/>
            <person name="Chan C."/>
        </authorList>
    </citation>
    <scope>NUCLEOTIDE SEQUENCE [LARGE SCALE GENOMIC DNA]</scope>
</reference>
<evidence type="ECO:0000313" key="2">
    <source>
        <dbReference type="Proteomes" id="UP001642484"/>
    </source>
</evidence>
<dbReference type="Proteomes" id="UP001642484">
    <property type="component" value="Unassembled WGS sequence"/>
</dbReference>
<sequence length="100" mass="11361">MHAPGVLTRQALGKLFSDWIRPNQPVDQPLETSRLPSLSCLRPILEAFFVGRLVFRCTFGVHLREVGPLQVNSTHSQMPRHNDQNSPVQKDAFFAFCVFL</sequence>
<dbReference type="EMBL" id="CAXAMN010003681">
    <property type="protein sequence ID" value="CAK9005752.1"/>
    <property type="molecule type" value="Genomic_DNA"/>
</dbReference>
<evidence type="ECO:0000313" key="1">
    <source>
        <dbReference type="EMBL" id="CAK9005752.1"/>
    </source>
</evidence>
<comment type="caution">
    <text evidence="1">The sequence shown here is derived from an EMBL/GenBank/DDBJ whole genome shotgun (WGS) entry which is preliminary data.</text>
</comment>
<accession>A0ABP0IUJ2</accession>
<protein>
    <submittedName>
        <fullName evidence="1">Uncharacterized protein</fullName>
    </submittedName>
</protein>
<keyword evidence="2" id="KW-1185">Reference proteome</keyword>
<gene>
    <name evidence="1" type="ORF">CCMP2556_LOCUS8187</name>
</gene>